<evidence type="ECO:0000256" key="8">
    <source>
        <dbReference type="ARBA" id="ARBA00073992"/>
    </source>
</evidence>
<evidence type="ECO:0000256" key="7">
    <source>
        <dbReference type="ARBA" id="ARBA00060334"/>
    </source>
</evidence>
<feature type="domain" description="NHR" evidence="10">
    <location>
        <begin position="646"/>
        <end position="814"/>
    </location>
</feature>
<dbReference type="KEGG" id="xla:100158437"/>
<evidence type="ECO:0000313" key="11">
    <source>
        <dbReference type="Proteomes" id="UP000186698"/>
    </source>
</evidence>
<feature type="domain" description="NHR" evidence="10">
    <location>
        <begin position="842"/>
        <end position="1011"/>
    </location>
</feature>
<keyword evidence="11" id="KW-1185">Reference proteome</keyword>
<evidence type="ECO:0000256" key="9">
    <source>
        <dbReference type="SAM" id="MobiDB-lite"/>
    </source>
</evidence>
<feature type="domain" description="NHR" evidence="10">
    <location>
        <begin position="451"/>
        <end position="617"/>
    </location>
</feature>
<keyword evidence="4" id="KW-0833">Ubl conjugation pathway</keyword>
<dbReference type="SMART" id="SM00588">
    <property type="entry name" value="NEUZ"/>
    <property type="match status" value="6"/>
</dbReference>
<keyword evidence="2" id="KW-0963">Cytoplasm</keyword>
<dbReference type="Pfam" id="PF07177">
    <property type="entry name" value="Neuralized"/>
    <property type="match status" value="6"/>
</dbReference>
<sequence>MAELHPRTGKLVSLSNGNRTAARKQPAQEFNQGLVLSVRPLGPGEIFTVRLDRKMNSWSGSMEIGLTTQDPAFLDFPSSATGLKGGSWIVSGCSVLEDGRSVLEEYGQDLDQLGEGDRVGVQRSLSGELHLWVNGRDCGVASSGVPPRVWAVVDLYGKCTQITVLSCQPPPEEEEEEEEAEEQEVSLLPLGQSRPDKFPNTLDTDSEFPSTELSAVVSNAILSAYNGSLLSVSLGSPPAAIDHSPQTSNDALLFHEKCGTLIKLSNGNKTAERRRPLDEFNNGVVMTNRPLRDCEMFEIRIDKLVDKWSGSIEIGVTTHNPNNLEYPATMTNLRSGTIMMSGCGILTNGKGTRREYCEFSLDELQEGDHIGLTRKSNGALHFYINGLDQGVASCQTPPVVYGVVDLYGMAVKVTIVHNHNHADRLRRNNAILRARSPDTGRQNASTPEPGQLLFHSNCGQKASIINGGRTALRPHATDDFNHGVVLSNRPLQNNEVFQVRIDKMVDKWAGSIEIGVTTHNPAYLQLPSTMTNLRSGTWMMTGNGVMHNGTTILDEYGHNLDRLKAGDTVGVVRREDGTLNFFVNGIAQGVAAWNVPPNVFAVVDLYGQAAQATILDETDALPLPGDEDEALALTPGTPCTMQSLSDLRFHHLHGSNALITNGGRSALRNNSRSEFNDAIVMSSRPLRDGELFEIVIQKMVDRWSGSIEAGVTAIRPEDLEFPNTMTDIDYDTWMLSGTAIMQDGNTLRNNYGCDLDSLGAGSRIGMMKTTRGDLHYFINGEDQGVACTGLPMGKDIFAVIDLYGQCVQVSLTGGSGLVDNSLSASHVTDKSLPSQSPVPSVSHRFHTVCGKNISVLCDGTRVERNGGYSHGIVFSSRELLTNETFEIRVEKLDPHWSGSCHIGVTSLTPHDTALLAGGLPERAADLRSKVTWLVCGSEVTRNGQRLRENYCNSLERIRVGSRLGVRRDSDDTLHILMNGEDMGPAACGIPKAVYVVLDIHGSITALSTLSSSLLEESDATKPPSISSESEEEEEAADHGDPHTVLQADSLQFLANHGKNILLSHGNRTATRVSSYNQGIVVLAQPLPRLFLFQIRIDQLSPRWTSSLSIGVIAVSPERLNFPATAVALKRSSWIFQRSAVLCNGVKIREGYGPNIDLCPEGTCLGLLLDSSGGLHLYVNGLDQGVGAQDLPEVCYVLLDLYGQCEQVSIVTGEVQGAEQDTHEGQLPGEREKADMVDGVKESLCWVPPDPLALLSCEYLALCTRFKDLLLLPDGYFVEDNKLCVCHCESCHKLRGDEIYRKRGDPPREYAEPIGWCSFPLRPSPRSSCSQYKKWHIGYQGSRAGTIRRTLDRGDLLPGSTCILTSVPVKSDPQNSFPAAEPNLLHSRDLQSVVLSPTLRYAALQEMCPKVMFRDPRSQRTFGAQVALQVCVRPGSYKTGPPSACAIDLMDPRIPSSEIEWLTKEKGATVLKSLLVRVE</sequence>
<accession>A0A8J1MV91</accession>
<proteinExistence type="predicted"/>
<comment type="function">
    <text evidence="7">Promotes CCP110 ubiquitination and proteasome-dependent degradation. By counteracting accumulation of CP110, maintains normal centriolar homeostasis and preventing formation of ectopic microtubular organizing centers.</text>
</comment>
<gene>
    <name evidence="12" type="primary">neurl4.S</name>
</gene>
<feature type="compositionally biased region" description="Acidic residues" evidence="9">
    <location>
        <begin position="171"/>
        <end position="184"/>
    </location>
</feature>
<dbReference type="FunFam" id="2.60.120.920:FF:000016">
    <property type="entry name" value="neuralized-like protein 4 isoform X2"/>
    <property type="match status" value="1"/>
</dbReference>
<dbReference type="Proteomes" id="UP000186698">
    <property type="component" value="Chromosome 3S"/>
</dbReference>
<evidence type="ECO:0000256" key="3">
    <source>
        <dbReference type="ARBA" id="ARBA00022737"/>
    </source>
</evidence>
<evidence type="ECO:0000256" key="4">
    <source>
        <dbReference type="ARBA" id="ARBA00022786"/>
    </source>
</evidence>
<evidence type="ECO:0000313" key="12">
    <source>
        <dbReference type="RefSeq" id="XP_041444950.1"/>
    </source>
</evidence>
<feature type="region of interest" description="Disordered" evidence="9">
    <location>
        <begin position="167"/>
        <end position="197"/>
    </location>
</feature>
<comment type="subcellular location">
    <subcellularLocation>
        <location evidence="1">Cytoplasm</location>
        <location evidence="1">Cytoskeleton</location>
        <location evidence="1">Microtubule organizing center</location>
        <location evidence="1">Centrosome</location>
        <location evidence="1">Centriole</location>
    </subcellularLocation>
</comment>
<dbReference type="CDD" id="cd12887">
    <property type="entry name" value="SPRY_NHR_like"/>
    <property type="match status" value="6"/>
</dbReference>
<name>A0A8J1MV91_XENLA</name>
<dbReference type="FunFam" id="2.60.120.920:FF:000014">
    <property type="entry name" value="neuralized-like protein 4 isoform X2"/>
    <property type="match status" value="1"/>
</dbReference>
<keyword evidence="6" id="KW-0206">Cytoskeleton</keyword>
<dbReference type="OrthoDB" id="49113at2759"/>
<dbReference type="GO" id="GO:0005814">
    <property type="term" value="C:centriole"/>
    <property type="evidence" value="ECO:0007669"/>
    <property type="project" value="UniProtKB-SubCell"/>
</dbReference>
<dbReference type="InterPro" id="IPR006573">
    <property type="entry name" value="NHR_dom"/>
</dbReference>
<dbReference type="RefSeq" id="XP_041444950.1">
    <property type="nucleotide sequence ID" value="XM_041589016.1"/>
</dbReference>
<evidence type="ECO:0000256" key="6">
    <source>
        <dbReference type="ARBA" id="ARBA00023212"/>
    </source>
</evidence>
<evidence type="ECO:0000256" key="5">
    <source>
        <dbReference type="ARBA" id="ARBA00022843"/>
    </source>
</evidence>
<feature type="domain" description="NHR" evidence="10">
    <location>
        <begin position="1"/>
        <end position="167"/>
    </location>
</feature>
<dbReference type="FunFam" id="2.60.120.920:FF:000001">
    <property type="entry name" value="neuralized-like protein 4 isoform X1"/>
    <property type="match status" value="4"/>
</dbReference>
<dbReference type="PANTHER" id="PTHR12429">
    <property type="entry name" value="NEURALIZED"/>
    <property type="match status" value="1"/>
</dbReference>
<organism evidence="11 12">
    <name type="scientific">Xenopus laevis</name>
    <name type="common">African clawed frog</name>
    <dbReference type="NCBI Taxonomy" id="8355"/>
    <lineage>
        <taxon>Eukaryota</taxon>
        <taxon>Metazoa</taxon>
        <taxon>Chordata</taxon>
        <taxon>Craniata</taxon>
        <taxon>Vertebrata</taxon>
        <taxon>Euteleostomi</taxon>
        <taxon>Amphibia</taxon>
        <taxon>Batrachia</taxon>
        <taxon>Anura</taxon>
        <taxon>Pipoidea</taxon>
        <taxon>Pipidae</taxon>
        <taxon>Xenopodinae</taxon>
        <taxon>Xenopus</taxon>
        <taxon>Xenopus</taxon>
    </lineage>
</organism>
<keyword evidence="3" id="KW-0677">Repeat</keyword>
<dbReference type="GO" id="GO:0061630">
    <property type="term" value="F:ubiquitin protein ligase activity"/>
    <property type="evidence" value="ECO:0000318"/>
    <property type="project" value="GO_Central"/>
</dbReference>
<keyword evidence="5" id="KW-0832">Ubl conjugation</keyword>
<feature type="region of interest" description="Disordered" evidence="9">
    <location>
        <begin position="1"/>
        <end position="26"/>
    </location>
</feature>
<evidence type="ECO:0000256" key="2">
    <source>
        <dbReference type="ARBA" id="ARBA00022490"/>
    </source>
</evidence>
<protein>
    <recommendedName>
        <fullName evidence="8">Neuralized-like protein 4</fullName>
    </recommendedName>
</protein>
<dbReference type="GeneID" id="100158437"/>
<dbReference type="PROSITE" id="PS51065">
    <property type="entry name" value="NHR"/>
    <property type="match status" value="6"/>
</dbReference>
<dbReference type="CTD" id="100158437"/>
<reference evidence="12" key="2">
    <citation type="submission" date="2025-08" db="UniProtKB">
        <authorList>
            <consortium name="RefSeq"/>
        </authorList>
    </citation>
    <scope>IDENTIFICATION</scope>
    <source>
        <strain evidence="12">J_2021</strain>
        <tissue evidence="12">Erythrocytes</tissue>
    </source>
</reference>
<dbReference type="SUPFAM" id="SSF49899">
    <property type="entry name" value="Concanavalin A-like lectins/glucanases"/>
    <property type="match status" value="1"/>
</dbReference>
<reference evidence="11" key="1">
    <citation type="submission" date="2024-06" db="UniProtKB">
        <authorList>
            <consortium name="RefSeq"/>
        </authorList>
    </citation>
    <scope>NUCLEOTIDE SEQUENCE [LARGE SCALE GENOMIC DNA]</scope>
    <source>
        <strain evidence="11">J_2021</strain>
    </source>
</reference>
<feature type="domain" description="NHR" evidence="10">
    <location>
        <begin position="251"/>
        <end position="418"/>
    </location>
</feature>
<evidence type="ECO:0000259" key="10">
    <source>
        <dbReference type="PROSITE" id="PS51065"/>
    </source>
</evidence>
<dbReference type="InterPro" id="IPR043136">
    <property type="entry name" value="B30.2/SPRY_sf"/>
</dbReference>
<dbReference type="PANTHER" id="PTHR12429:SF14">
    <property type="entry name" value="NEURALIZED-LIKE PROTEIN 4"/>
    <property type="match status" value="1"/>
</dbReference>
<dbReference type="InterPro" id="IPR013320">
    <property type="entry name" value="ConA-like_dom_sf"/>
</dbReference>
<dbReference type="InterPro" id="IPR037962">
    <property type="entry name" value="Neuralized"/>
</dbReference>
<feature type="domain" description="NHR" evidence="10">
    <location>
        <begin position="1049"/>
        <end position="1212"/>
    </location>
</feature>
<dbReference type="Gene3D" id="2.60.120.920">
    <property type="match status" value="6"/>
</dbReference>
<evidence type="ECO:0000256" key="1">
    <source>
        <dbReference type="ARBA" id="ARBA00004114"/>
    </source>
</evidence>
<feature type="region of interest" description="Disordered" evidence="9">
    <location>
        <begin position="1014"/>
        <end position="1040"/>
    </location>
</feature>